<dbReference type="Pfam" id="PF07495">
    <property type="entry name" value="Y_Y_Y"/>
    <property type="match status" value="1"/>
</dbReference>
<dbReference type="FunFam" id="3.30.70.270:FF:000001">
    <property type="entry name" value="Diguanylate cyclase domain protein"/>
    <property type="match status" value="1"/>
</dbReference>
<dbReference type="PROSITE" id="PS50887">
    <property type="entry name" value="GGDEF"/>
    <property type="match status" value="1"/>
</dbReference>
<dbReference type="EMBL" id="ACYH01000012">
    <property type="protein sequence ID" value="EEV21189.1"/>
    <property type="molecule type" value="Genomic_DNA"/>
</dbReference>
<dbReference type="Proteomes" id="UP000004509">
    <property type="component" value="Unassembled WGS sequence"/>
</dbReference>
<dbReference type="SMART" id="SM00267">
    <property type="entry name" value="GGDEF"/>
    <property type="match status" value="1"/>
</dbReference>
<dbReference type="GO" id="GO:0043709">
    <property type="term" value="P:cell adhesion involved in single-species biofilm formation"/>
    <property type="evidence" value="ECO:0007669"/>
    <property type="project" value="TreeGrafter"/>
</dbReference>
<dbReference type="GO" id="GO:1902201">
    <property type="term" value="P:negative regulation of bacterial-type flagellum-dependent cell motility"/>
    <property type="evidence" value="ECO:0007669"/>
    <property type="project" value="TreeGrafter"/>
</dbReference>
<dbReference type="STRING" id="596324.TREVI0001_1550"/>
<dbReference type="InterPro" id="IPR000160">
    <property type="entry name" value="GGDEF_dom"/>
</dbReference>
<dbReference type="PANTHER" id="PTHR45138">
    <property type="entry name" value="REGULATORY COMPONENTS OF SENSORY TRANSDUCTION SYSTEM"/>
    <property type="match status" value="1"/>
</dbReference>
<dbReference type="eggNOG" id="COG3292">
    <property type="taxonomic scope" value="Bacteria"/>
</dbReference>
<protein>
    <recommendedName>
        <fullName evidence="1">diguanylate cyclase</fullName>
        <ecNumber evidence="1">2.7.7.65</ecNumber>
    </recommendedName>
</protein>
<dbReference type="InterPro" id="IPR011123">
    <property type="entry name" value="Y_Y_Y"/>
</dbReference>
<dbReference type="EC" id="2.7.7.65" evidence="1"/>
<dbReference type="SUPFAM" id="SSF55073">
    <property type="entry name" value="Nucleotide cyclase"/>
    <property type="match status" value="1"/>
</dbReference>
<evidence type="ECO:0000256" key="2">
    <source>
        <dbReference type="ARBA" id="ARBA00034247"/>
    </source>
</evidence>
<evidence type="ECO:0000256" key="1">
    <source>
        <dbReference type="ARBA" id="ARBA00012528"/>
    </source>
</evidence>
<keyword evidence="3" id="KW-0812">Transmembrane</keyword>
<evidence type="ECO:0000259" key="4">
    <source>
        <dbReference type="PROSITE" id="PS50887"/>
    </source>
</evidence>
<comment type="caution">
    <text evidence="5">The sequence shown here is derived from an EMBL/GenBank/DDBJ whole genome shotgun (WGS) entry which is preliminary data.</text>
</comment>
<dbReference type="NCBIfam" id="TIGR00254">
    <property type="entry name" value="GGDEF"/>
    <property type="match status" value="1"/>
</dbReference>
<dbReference type="Pfam" id="PF00990">
    <property type="entry name" value="GGDEF"/>
    <property type="match status" value="1"/>
</dbReference>
<comment type="catalytic activity">
    <reaction evidence="2">
        <text>2 GTP = 3',3'-c-di-GMP + 2 diphosphate</text>
        <dbReference type="Rhea" id="RHEA:24898"/>
        <dbReference type="ChEBI" id="CHEBI:33019"/>
        <dbReference type="ChEBI" id="CHEBI:37565"/>
        <dbReference type="ChEBI" id="CHEBI:58805"/>
        <dbReference type="EC" id="2.7.7.65"/>
    </reaction>
</comment>
<keyword evidence="3" id="KW-0472">Membrane</keyword>
<evidence type="ECO:0000313" key="6">
    <source>
        <dbReference type="Proteomes" id="UP000004509"/>
    </source>
</evidence>
<dbReference type="eggNOG" id="COG3706">
    <property type="taxonomic scope" value="Bacteria"/>
</dbReference>
<dbReference type="InterPro" id="IPR029787">
    <property type="entry name" value="Nucleotide_cyclase"/>
</dbReference>
<dbReference type="InterPro" id="IPR050469">
    <property type="entry name" value="Diguanylate_Cyclase"/>
</dbReference>
<dbReference type="InterPro" id="IPR013783">
    <property type="entry name" value="Ig-like_fold"/>
</dbReference>
<dbReference type="GO" id="GO:0005886">
    <property type="term" value="C:plasma membrane"/>
    <property type="evidence" value="ECO:0007669"/>
    <property type="project" value="TreeGrafter"/>
</dbReference>
<accession>C8PN46</accession>
<evidence type="ECO:0000256" key="3">
    <source>
        <dbReference type="SAM" id="Phobius"/>
    </source>
</evidence>
<proteinExistence type="predicted"/>
<reference evidence="5 6" key="1">
    <citation type="submission" date="2009-07" db="EMBL/GenBank/DDBJ databases">
        <authorList>
            <person name="Madupu R."/>
            <person name="Sebastian Y."/>
            <person name="Durkin A.S."/>
            <person name="Torralba M."/>
            <person name="Methe B."/>
            <person name="Sutton G.G."/>
            <person name="Strausberg R.L."/>
            <person name="Nelson K.E."/>
        </authorList>
    </citation>
    <scope>NUCLEOTIDE SEQUENCE [LARGE SCALE GENOMIC DNA]</scope>
    <source>
        <strain evidence="5 6">ATCC 35580</strain>
    </source>
</reference>
<feature type="domain" description="GGDEF" evidence="4">
    <location>
        <begin position="541"/>
        <end position="677"/>
    </location>
</feature>
<dbReference type="PANTHER" id="PTHR45138:SF9">
    <property type="entry name" value="DIGUANYLATE CYCLASE DGCM-RELATED"/>
    <property type="match status" value="1"/>
</dbReference>
<dbReference type="InterPro" id="IPR011110">
    <property type="entry name" value="Reg_prop"/>
</dbReference>
<name>C8PN46_9SPIR</name>
<dbReference type="Gene3D" id="2.130.10.10">
    <property type="entry name" value="YVTN repeat-like/Quinoprotein amine dehydrogenase"/>
    <property type="match status" value="2"/>
</dbReference>
<gene>
    <name evidence="5" type="ORF">TREVI0001_1550</name>
</gene>
<dbReference type="RefSeq" id="WP_006187960.1">
    <property type="nucleotide sequence ID" value="NZ_ACYH01000012.1"/>
</dbReference>
<organism evidence="5 6">
    <name type="scientific">Treponema vincentii ATCC 35580</name>
    <dbReference type="NCBI Taxonomy" id="596324"/>
    <lineage>
        <taxon>Bacteria</taxon>
        <taxon>Pseudomonadati</taxon>
        <taxon>Spirochaetota</taxon>
        <taxon>Spirochaetia</taxon>
        <taxon>Spirochaetales</taxon>
        <taxon>Treponemataceae</taxon>
        <taxon>Treponema</taxon>
    </lineage>
</organism>
<dbReference type="Gene3D" id="3.30.70.270">
    <property type="match status" value="1"/>
</dbReference>
<dbReference type="Pfam" id="PF07494">
    <property type="entry name" value="Reg_prop"/>
    <property type="match status" value="2"/>
</dbReference>
<dbReference type="Gene3D" id="2.60.40.10">
    <property type="entry name" value="Immunoglobulins"/>
    <property type="match status" value="1"/>
</dbReference>
<dbReference type="InterPro" id="IPR015943">
    <property type="entry name" value="WD40/YVTN_repeat-like_dom_sf"/>
</dbReference>
<dbReference type="CDD" id="cd01949">
    <property type="entry name" value="GGDEF"/>
    <property type="match status" value="1"/>
</dbReference>
<feature type="transmembrane region" description="Helical" evidence="3">
    <location>
        <begin position="456"/>
        <end position="478"/>
    </location>
</feature>
<keyword evidence="3" id="KW-1133">Transmembrane helix</keyword>
<dbReference type="InterPro" id="IPR043128">
    <property type="entry name" value="Rev_trsase/Diguanyl_cyclase"/>
</dbReference>
<sequence length="686" mass="78457">MLFVGTADMLNIADLNRISGDIATPLYKEVEQNHKPFAYLMGSISCLAASKNYVWAASKNILVRYNLNHPQLEEFPLTQKNDAYIFYTICAITDTEVWIGCNKGLFLFNTETYSFTPISLYNDSISDKAGLFVRTLYQDSDGTLWIGTDGAGLIHFSPQQGILARYTHSDTQQSLNGDNVFFIKRDTFGMLWINTNKGLCRYREDTQEFTSYRYDVYTPSGIASNEINSLCEDSKGLLWFGTADAGICRFDPKTEIFRTYTKDNGLSSNQIIGITDADDGFLWILTPKYLNLFNIEQGTAQAYNIANIRQYGYFSCLPLGLKESGLFFFGTDHGILKISQEKLYTFRLKFAPIRIRALTADGEPVNLYAKKQPLVFGYKTDDIKISFAAPYSSRRKKPVCAYKLSGIDKDWIVASDKDYVRYTNLPPGSYTFTVKNAAEGQDVVHDSVSFTIQQSFLISPVMIWFYILIISLIVFLFYKIHKLYWLQRYADLLEEKQLVLIQDNFTLKELSLLDHLTGIGNRRYIDMLGLKIWQMAMEHKTAIAVMMFDIDFFKNYNDRFGHQAGDELLRLIGADLKKRIRTETDLIGRYGGEEFLIVMYNLFPDKAMHIAEGIRKTVETMHERHPKEIVGQATISIGVFSETPSEEDTFEQMIHKADCALYRAKQTGRNKVVFYDTTMDQIDGCN</sequence>
<dbReference type="GO" id="GO:0052621">
    <property type="term" value="F:diguanylate cyclase activity"/>
    <property type="evidence" value="ECO:0007669"/>
    <property type="project" value="UniProtKB-EC"/>
</dbReference>
<evidence type="ECO:0000313" key="5">
    <source>
        <dbReference type="EMBL" id="EEV21189.1"/>
    </source>
</evidence>
<dbReference type="SUPFAM" id="SSF63829">
    <property type="entry name" value="Calcium-dependent phosphotriesterase"/>
    <property type="match status" value="1"/>
</dbReference>
<dbReference type="AlphaFoldDB" id="C8PN46"/>